<keyword evidence="1" id="KW-0472">Membrane</keyword>
<dbReference type="Proteomes" id="UP000784294">
    <property type="component" value="Unassembled WGS sequence"/>
</dbReference>
<name>A0A3S5AZP1_9PLAT</name>
<dbReference type="EMBL" id="CAAALY010244385">
    <property type="protein sequence ID" value="VEL32593.1"/>
    <property type="molecule type" value="Genomic_DNA"/>
</dbReference>
<feature type="transmembrane region" description="Helical" evidence="1">
    <location>
        <begin position="72"/>
        <end position="95"/>
    </location>
</feature>
<accession>A0A3S5AZP1</accession>
<proteinExistence type="predicted"/>
<comment type="caution">
    <text evidence="2">The sequence shown here is derived from an EMBL/GenBank/DDBJ whole genome shotgun (WGS) entry which is preliminary data.</text>
</comment>
<keyword evidence="1" id="KW-1133">Transmembrane helix</keyword>
<protein>
    <submittedName>
        <fullName evidence="2">Uncharacterized protein</fullName>
    </submittedName>
</protein>
<keyword evidence="1" id="KW-0812">Transmembrane</keyword>
<gene>
    <name evidence="2" type="ORF">PXEA_LOCUS26033</name>
</gene>
<evidence type="ECO:0000313" key="3">
    <source>
        <dbReference type="Proteomes" id="UP000784294"/>
    </source>
</evidence>
<keyword evidence="3" id="KW-1185">Reference proteome</keyword>
<organism evidence="2 3">
    <name type="scientific">Protopolystoma xenopodis</name>
    <dbReference type="NCBI Taxonomy" id="117903"/>
    <lineage>
        <taxon>Eukaryota</taxon>
        <taxon>Metazoa</taxon>
        <taxon>Spiralia</taxon>
        <taxon>Lophotrochozoa</taxon>
        <taxon>Platyhelminthes</taxon>
        <taxon>Monogenea</taxon>
        <taxon>Polyopisthocotylea</taxon>
        <taxon>Polystomatidea</taxon>
        <taxon>Polystomatidae</taxon>
        <taxon>Protopolystoma</taxon>
    </lineage>
</organism>
<feature type="transmembrane region" description="Helical" evidence="1">
    <location>
        <begin position="33"/>
        <end position="66"/>
    </location>
</feature>
<evidence type="ECO:0000313" key="2">
    <source>
        <dbReference type="EMBL" id="VEL32593.1"/>
    </source>
</evidence>
<sequence>MPKRRLCRRGHYSLSRKQSRCSSRSRSLGQSAAVTVALALPGVGAVALLVFIAVALTGVGAIALSVDISVDVIRVAAVTLAEVITGVVAFAGVYLKT</sequence>
<evidence type="ECO:0000256" key="1">
    <source>
        <dbReference type="SAM" id="Phobius"/>
    </source>
</evidence>
<dbReference type="AlphaFoldDB" id="A0A3S5AZP1"/>
<reference evidence="2" key="1">
    <citation type="submission" date="2018-11" db="EMBL/GenBank/DDBJ databases">
        <authorList>
            <consortium name="Pathogen Informatics"/>
        </authorList>
    </citation>
    <scope>NUCLEOTIDE SEQUENCE</scope>
</reference>